<dbReference type="Proteomes" id="UP000801492">
    <property type="component" value="Unassembled WGS sequence"/>
</dbReference>
<proteinExistence type="predicted"/>
<dbReference type="OrthoDB" id="449052at2759"/>
<name>A0A8K0G720_IGNLU</name>
<sequence length="271" mass="30592">MEPNVSVQTQQRFASKQLSKPSQEIGQKQIQTTTSAVSDDSDVESDLALTNDSTHATLEILKDIVQVPPDESDTNGAFYQHYFHNHMNNLPSRNVVNSFGRRLSQCREEDEDEDKKEPKEQVPSNSDVSLISGSDKSLSESSSGSKNSVIDTVSGPTHKFVITKTKQPSEAAKIFAMRKEYRQSNTVHFPTGEDFKRPSVYSLFSKGSPLQSPHYDRRFFDSSLIEMKSQTSSTSTLDYGSMEDVWVRRPSSDFRKVSYLFVCTYITSLHY</sequence>
<accession>A0A8K0G720</accession>
<keyword evidence="3" id="KW-1185">Reference proteome</keyword>
<evidence type="ECO:0000313" key="2">
    <source>
        <dbReference type="EMBL" id="KAF2894030.1"/>
    </source>
</evidence>
<feature type="region of interest" description="Disordered" evidence="1">
    <location>
        <begin position="1"/>
        <end position="44"/>
    </location>
</feature>
<comment type="caution">
    <text evidence="2">The sequence shown here is derived from an EMBL/GenBank/DDBJ whole genome shotgun (WGS) entry which is preliminary data.</text>
</comment>
<dbReference type="AlphaFoldDB" id="A0A8K0G720"/>
<dbReference type="EMBL" id="VTPC01007424">
    <property type="protein sequence ID" value="KAF2894030.1"/>
    <property type="molecule type" value="Genomic_DNA"/>
</dbReference>
<feature type="region of interest" description="Disordered" evidence="1">
    <location>
        <begin position="104"/>
        <end position="150"/>
    </location>
</feature>
<evidence type="ECO:0000313" key="3">
    <source>
        <dbReference type="Proteomes" id="UP000801492"/>
    </source>
</evidence>
<evidence type="ECO:0000256" key="1">
    <source>
        <dbReference type="SAM" id="MobiDB-lite"/>
    </source>
</evidence>
<reference evidence="2" key="1">
    <citation type="submission" date="2019-08" db="EMBL/GenBank/DDBJ databases">
        <title>The genome of the North American firefly Photinus pyralis.</title>
        <authorList>
            <consortium name="Photinus pyralis genome working group"/>
            <person name="Fallon T.R."/>
            <person name="Sander Lower S.E."/>
            <person name="Weng J.-K."/>
        </authorList>
    </citation>
    <scope>NUCLEOTIDE SEQUENCE</scope>
    <source>
        <strain evidence="2">TRF0915ILg1</strain>
        <tissue evidence="2">Whole body</tissue>
    </source>
</reference>
<feature type="compositionally biased region" description="Low complexity" evidence="1">
    <location>
        <begin position="128"/>
        <end position="150"/>
    </location>
</feature>
<organism evidence="2 3">
    <name type="scientific">Ignelater luminosus</name>
    <name type="common">Cucubano</name>
    <name type="synonym">Pyrophorus luminosus</name>
    <dbReference type="NCBI Taxonomy" id="2038154"/>
    <lineage>
        <taxon>Eukaryota</taxon>
        <taxon>Metazoa</taxon>
        <taxon>Ecdysozoa</taxon>
        <taxon>Arthropoda</taxon>
        <taxon>Hexapoda</taxon>
        <taxon>Insecta</taxon>
        <taxon>Pterygota</taxon>
        <taxon>Neoptera</taxon>
        <taxon>Endopterygota</taxon>
        <taxon>Coleoptera</taxon>
        <taxon>Polyphaga</taxon>
        <taxon>Elateriformia</taxon>
        <taxon>Elateroidea</taxon>
        <taxon>Elateridae</taxon>
        <taxon>Agrypninae</taxon>
        <taxon>Pyrophorini</taxon>
        <taxon>Ignelater</taxon>
    </lineage>
</organism>
<gene>
    <name evidence="2" type="ORF">ILUMI_12143</name>
</gene>
<feature type="compositionally biased region" description="Polar residues" evidence="1">
    <location>
        <begin position="1"/>
        <end position="34"/>
    </location>
</feature>
<protein>
    <submittedName>
        <fullName evidence="2">Uncharacterized protein</fullName>
    </submittedName>
</protein>